<evidence type="ECO:0000313" key="2">
    <source>
        <dbReference type="EMBL" id="MDR4125044.1"/>
    </source>
</evidence>
<reference evidence="2 3" key="1">
    <citation type="submission" date="2023-08" db="EMBL/GenBank/DDBJ databases">
        <title>Alcaligenaceae gen. nov., a novel taxon isolated from the sludge of Yixing Pesticide Factory.</title>
        <authorList>
            <person name="Ruan L."/>
        </authorList>
    </citation>
    <scope>NUCLEOTIDE SEQUENCE [LARGE SCALE GENOMIC DNA]</scope>
    <source>
        <strain evidence="2 3">LG-2</strain>
    </source>
</reference>
<protein>
    <recommendedName>
        <fullName evidence="4">Toxin CptA</fullName>
    </recommendedName>
</protein>
<dbReference type="EMBL" id="JAUZQE010000005">
    <property type="protein sequence ID" value="MDR4125044.1"/>
    <property type="molecule type" value="Genomic_DNA"/>
</dbReference>
<keyword evidence="1" id="KW-1133">Transmembrane helix</keyword>
<gene>
    <name evidence="2" type="ORF">Q8947_03470</name>
</gene>
<comment type="caution">
    <text evidence="2">The sequence shown here is derived from an EMBL/GenBank/DDBJ whole genome shotgun (WGS) entry which is preliminary data.</text>
</comment>
<dbReference type="Proteomes" id="UP001232156">
    <property type="component" value="Unassembled WGS sequence"/>
</dbReference>
<proteinExistence type="predicted"/>
<keyword evidence="1" id="KW-0472">Membrane</keyword>
<keyword evidence="1" id="KW-0812">Transmembrane</keyword>
<sequence>MSATAAWFAKATPIVSVAGAVVLALGIVSIVHAAITLALQGAAWNFFAYACLSLAGVLALSRLRAVLRRTGTLVFWDTGAGAFRVAGVREPLTLHRAWRGAAWVTLELRPQVPRGRTQQLVIWKSAMPAPLWNELVLRVQAARSVGNSHQNKERP</sequence>
<dbReference type="RefSeq" id="WP_347286464.1">
    <property type="nucleotide sequence ID" value="NZ_JAUZQE010000005.1"/>
</dbReference>
<evidence type="ECO:0000313" key="3">
    <source>
        <dbReference type="Proteomes" id="UP001232156"/>
    </source>
</evidence>
<organism evidence="2 3">
    <name type="scientific">Yanghanlia caeni</name>
    <dbReference type="NCBI Taxonomy" id="3064283"/>
    <lineage>
        <taxon>Bacteria</taxon>
        <taxon>Pseudomonadati</taxon>
        <taxon>Pseudomonadota</taxon>
        <taxon>Betaproteobacteria</taxon>
        <taxon>Burkholderiales</taxon>
        <taxon>Alcaligenaceae</taxon>
        <taxon>Yanghanlia</taxon>
    </lineage>
</organism>
<keyword evidence="3" id="KW-1185">Reference proteome</keyword>
<feature type="transmembrane region" description="Helical" evidence="1">
    <location>
        <begin position="43"/>
        <end position="60"/>
    </location>
</feature>
<evidence type="ECO:0000256" key="1">
    <source>
        <dbReference type="SAM" id="Phobius"/>
    </source>
</evidence>
<accession>A0ABU1D3N6</accession>
<name>A0ABU1D3N6_9BURK</name>
<evidence type="ECO:0008006" key="4">
    <source>
        <dbReference type="Google" id="ProtNLM"/>
    </source>
</evidence>